<dbReference type="CDD" id="cd06581">
    <property type="entry name" value="TM_PBP1_LivM_like"/>
    <property type="match status" value="1"/>
</dbReference>
<evidence type="ECO:0000256" key="6">
    <source>
        <dbReference type="SAM" id="Phobius"/>
    </source>
</evidence>
<dbReference type="EMBL" id="CP022603">
    <property type="protein sequence ID" value="ASV84874.1"/>
    <property type="molecule type" value="Genomic_DNA"/>
</dbReference>
<dbReference type="Proteomes" id="UP000215256">
    <property type="component" value="Chromosome 2"/>
</dbReference>
<dbReference type="GO" id="GO:0005886">
    <property type="term" value="C:plasma membrane"/>
    <property type="evidence" value="ECO:0007669"/>
    <property type="project" value="UniProtKB-SubCell"/>
</dbReference>
<dbReference type="KEGG" id="och:CES85_5678"/>
<sequence>MASFFSIYEAQFQLFLIGVGFAYSQQIVLRAGVFSIATAGFASIGAYAAAIFVTRYGVPPALAIVIAAAIGGLVGTVLSIPLVRLRGVYQAIATLAFVQVVMAFAFYAEPLTGGALGINRIPQVVKTWHLLLAVGVTMYLTFSIAHSGMGRAFDAIRQNEMVAATLGVSIVRYQTIAFVISGLLGGLFGGFLALQSFSVTPEHFGFAFLTAVLAYIVLGGRNSVLGPFVGCAILSALPEIVRPLAEFRMLVQGALMIVVINYMPMGVVDTLQMVVRRSRAAEKTNNPAKVPAL</sequence>
<evidence type="ECO:0000256" key="4">
    <source>
        <dbReference type="ARBA" id="ARBA00022989"/>
    </source>
</evidence>
<evidence type="ECO:0000256" key="1">
    <source>
        <dbReference type="ARBA" id="ARBA00004651"/>
    </source>
</evidence>
<organism evidence="7 8">
    <name type="scientific">Ochrobactrum quorumnocens</name>
    <dbReference type="NCBI Taxonomy" id="271865"/>
    <lineage>
        <taxon>Bacteria</taxon>
        <taxon>Pseudomonadati</taxon>
        <taxon>Pseudomonadota</taxon>
        <taxon>Alphaproteobacteria</taxon>
        <taxon>Hyphomicrobiales</taxon>
        <taxon>Brucellaceae</taxon>
        <taxon>Brucella/Ochrobactrum group</taxon>
        <taxon>Ochrobactrum</taxon>
    </lineage>
</organism>
<gene>
    <name evidence="7" type="ORF">CES85_5678</name>
</gene>
<feature type="transmembrane region" description="Helical" evidence="6">
    <location>
        <begin position="60"/>
        <end position="80"/>
    </location>
</feature>
<feature type="transmembrane region" description="Helical" evidence="6">
    <location>
        <begin position="87"/>
        <end position="108"/>
    </location>
</feature>
<keyword evidence="3 6" id="KW-0812">Transmembrane</keyword>
<accession>A0A248UDY8</accession>
<dbReference type="InterPro" id="IPR001851">
    <property type="entry name" value="ABC_transp_permease"/>
</dbReference>
<evidence type="ECO:0000313" key="7">
    <source>
        <dbReference type="EMBL" id="ASV84874.1"/>
    </source>
</evidence>
<feature type="transmembrane region" description="Helical" evidence="6">
    <location>
        <begin position="249"/>
        <end position="268"/>
    </location>
</feature>
<evidence type="ECO:0000256" key="3">
    <source>
        <dbReference type="ARBA" id="ARBA00022692"/>
    </source>
</evidence>
<feature type="transmembrane region" description="Helical" evidence="6">
    <location>
        <begin position="170"/>
        <end position="194"/>
    </location>
</feature>
<feature type="transmembrane region" description="Helical" evidence="6">
    <location>
        <begin position="128"/>
        <end position="149"/>
    </location>
</feature>
<dbReference type="InterPro" id="IPR043428">
    <property type="entry name" value="LivM-like"/>
</dbReference>
<dbReference type="PANTHER" id="PTHR30482">
    <property type="entry name" value="HIGH-AFFINITY BRANCHED-CHAIN AMINO ACID TRANSPORT SYSTEM PERMEASE"/>
    <property type="match status" value="1"/>
</dbReference>
<reference evidence="7 8" key="1">
    <citation type="submission" date="2017-07" db="EMBL/GenBank/DDBJ databases">
        <title>Phylogenetic study on the rhizospheric bacterium Ochrobactrum sp. A44.</title>
        <authorList>
            <person name="Krzyzanowska D.M."/>
            <person name="Ossowicki A."/>
            <person name="Rajewska M."/>
            <person name="Maciag T."/>
            <person name="Kaczynski Z."/>
            <person name="Czerwicka M."/>
            <person name="Jafra S."/>
        </authorList>
    </citation>
    <scope>NUCLEOTIDE SEQUENCE [LARGE SCALE GENOMIC DNA]</scope>
    <source>
        <strain evidence="7 8">A44</strain>
    </source>
</reference>
<dbReference type="Pfam" id="PF02653">
    <property type="entry name" value="BPD_transp_2"/>
    <property type="match status" value="1"/>
</dbReference>
<dbReference type="PANTHER" id="PTHR30482:SF10">
    <property type="entry name" value="HIGH-AFFINITY BRANCHED-CHAIN AMINO ACID TRANSPORT PROTEIN BRAE"/>
    <property type="match status" value="1"/>
</dbReference>
<dbReference type="RefSeq" id="WP_095445501.1">
    <property type="nucleotide sequence ID" value="NZ_CP022603.1"/>
</dbReference>
<name>A0A248UDY8_9HYPH</name>
<feature type="transmembrane region" description="Helical" evidence="6">
    <location>
        <begin position="31"/>
        <end position="54"/>
    </location>
</feature>
<evidence type="ECO:0000313" key="8">
    <source>
        <dbReference type="Proteomes" id="UP000215256"/>
    </source>
</evidence>
<feature type="transmembrane region" description="Helical" evidence="6">
    <location>
        <begin position="6"/>
        <end position="24"/>
    </location>
</feature>
<evidence type="ECO:0000256" key="2">
    <source>
        <dbReference type="ARBA" id="ARBA00022475"/>
    </source>
</evidence>
<comment type="subcellular location">
    <subcellularLocation>
        <location evidence="1">Cell membrane</location>
        <topology evidence="1">Multi-pass membrane protein</topology>
    </subcellularLocation>
</comment>
<protein>
    <submittedName>
        <fullName evidence="7">Branched-chain amino acid transport system / permease component family protein</fullName>
    </submittedName>
</protein>
<dbReference type="GO" id="GO:0015658">
    <property type="term" value="F:branched-chain amino acid transmembrane transporter activity"/>
    <property type="evidence" value="ECO:0007669"/>
    <property type="project" value="InterPro"/>
</dbReference>
<proteinExistence type="predicted"/>
<keyword evidence="2" id="KW-1003">Cell membrane</keyword>
<keyword evidence="5 6" id="KW-0472">Membrane</keyword>
<feature type="transmembrane region" description="Helical" evidence="6">
    <location>
        <begin position="206"/>
        <end position="237"/>
    </location>
</feature>
<dbReference type="AlphaFoldDB" id="A0A248UDY8"/>
<dbReference type="OrthoDB" id="9810505at2"/>
<keyword evidence="4 6" id="KW-1133">Transmembrane helix</keyword>
<evidence type="ECO:0000256" key="5">
    <source>
        <dbReference type="ARBA" id="ARBA00023136"/>
    </source>
</evidence>